<dbReference type="KEGG" id="spap:H3Z74_06870"/>
<dbReference type="RefSeq" id="WP_187763189.1">
    <property type="nucleotide sequence ID" value="NZ_CP061038.1"/>
</dbReference>
<evidence type="ECO:0000256" key="4">
    <source>
        <dbReference type="ARBA" id="ARBA00022679"/>
    </source>
</evidence>
<evidence type="ECO:0000256" key="8">
    <source>
        <dbReference type="ARBA" id="ARBA00022842"/>
    </source>
</evidence>
<keyword evidence="7 10" id="KW-0067">ATP-binding</keyword>
<comment type="caution">
    <text evidence="10">Lacks conserved residue(s) required for the propagation of feature annotation.</text>
</comment>
<evidence type="ECO:0000313" key="15">
    <source>
        <dbReference type="Proteomes" id="UP000516148"/>
    </source>
</evidence>
<name>A0A7H0LMJ6_9SPHN</name>
<keyword evidence="5 10" id="KW-0819">tRNA processing</keyword>
<feature type="binding site" evidence="10">
    <location>
        <begin position="22"/>
        <end position="27"/>
    </location>
    <ligand>
        <name>substrate</name>
    </ligand>
</feature>
<protein>
    <recommendedName>
        <fullName evidence="10">tRNA dimethylallyltransferase</fullName>
        <ecNumber evidence="10">2.5.1.75</ecNumber>
    </recommendedName>
    <alternativeName>
        <fullName evidence="10">Dimethylallyl diphosphate:tRNA dimethylallyltransferase</fullName>
        <shortName evidence="10">DMAPP:tRNA dimethylallyltransferase</shortName>
        <shortName evidence="10">DMATase</shortName>
    </alternativeName>
    <alternativeName>
        <fullName evidence="10">Isopentenyl-diphosphate:tRNA isopentenyltransferase</fullName>
        <shortName evidence="10">IPP transferase</shortName>
        <shortName evidence="10">IPPT</shortName>
        <shortName evidence="10">IPTase</shortName>
    </alternativeName>
</protein>
<gene>
    <name evidence="10 14" type="primary">miaA</name>
    <name evidence="14" type="ORF">H3Z74_06870</name>
</gene>
<dbReference type="PANTHER" id="PTHR11088:SF60">
    <property type="entry name" value="TRNA DIMETHYLALLYLTRANSFERASE"/>
    <property type="match status" value="1"/>
</dbReference>
<feature type="region of interest" description="Interaction with substrate tRNA" evidence="10">
    <location>
        <begin position="45"/>
        <end position="48"/>
    </location>
</feature>
<keyword evidence="6 10" id="KW-0547">Nucleotide-binding</keyword>
<dbReference type="AlphaFoldDB" id="A0A7H0LMJ6"/>
<dbReference type="PANTHER" id="PTHR11088">
    <property type="entry name" value="TRNA DIMETHYLALLYLTRANSFERASE"/>
    <property type="match status" value="1"/>
</dbReference>
<sequence>MNMAQSSNPEPLPRVALIAGPTASGKSALAMGLAERHDGVVINADSAQIYADLRVLSARPTAEEEARVPHRLFGYVDGAESSSAAHWAADARQVISETHASGRLPVLVGGTGLHIRTLLDGIAPVPPIDPAIREEIRALPVAQAYRLLAEADPVAAQRLAPADTTRVARALEVVRSTGRPLTDWQRDKTGGIGNAIHLTATILLPDRDWLLDRCDTRLGWMFDHGAIAEVEALLARTDIPSLAPVLRAIGVPEIAALLNGEIDRDEALTRARLATRQYAKRQFTWFRNQPPAMWPRTSETDSNTLIDDIETRLHN</sequence>
<proteinExistence type="inferred from homology"/>
<evidence type="ECO:0000256" key="9">
    <source>
        <dbReference type="ARBA" id="ARBA00049563"/>
    </source>
</evidence>
<comment type="similarity">
    <text evidence="3 10 13">Belongs to the IPP transferase family.</text>
</comment>
<dbReference type="Gene3D" id="1.10.20.140">
    <property type="match status" value="1"/>
</dbReference>
<keyword evidence="4 10" id="KW-0808">Transferase</keyword>
<dbReference type="Pfam" id="PF01715">
    <property type="entry name" value="IPPT"/>
    <property type="match status" value="1"/>
</dbReference>
<feature type="site" description="Interaction with substrate tRNA" evidence="10">
    <location>
        <position position="111"/>
    </location>
</feature>
<dbReference type="InterPro" id="IPR027417">
    <property type="entry name" value="P-loop_NTPase"/>
</dbReference>
<evidence type="ECO:0000313" key="14">
    <source>
        <dbReference type="EMBL" id="QNQ10899.1"/>
    </source>
</evidence>
<keyword evidence="15" id="KW-1185">Reference proteome</keyword>
<evidence type="ECO:0000256" key="7">
    <source>
        <dbReference type="ARBA" id="ARBA00022840"/>
    </source>
</evidence>
<evidence type="ECO:0000256" key="1">
    <source>
        <dbReference type="ARBA" id="ARBA00001946"/>
    </source>
</evidence>
<dbReference type="HAMAP" id="MF_00185">
    <property type="entry name" value="IPP_trans"/>
    <property type="match status" value="1"/>
</dbReference>
<dbReference type="GO" id="GO:0005524">
    <property type="term" value="F:ATP binding"/>
    <property type="evidence" value="ECO:0007669"/>
    <property type="project" value="UniProtKB-UniRule"/>
</dbReference>
<comment type="subunit">
    <text evidence="10">Monomer.</text>
</comment>
<dbReference type="InterPro" id="IPR018022">
    <property type="entry name" value="IPT"/>
</dbReference>
<dbReference type="GO" id="GO:0052381">
    <property type="term" value="F:tRNA dimethylallyltransferase activity"/>
    <property type="evidence" value="ECO:0007669"/>
    <property type="project" value="UniProtKB-UniRule"/>
</dbReference>
<dbReference type="GO" id="GO:0006400">
    <property type="term" value="P:tRNA modification"/>
    <property type="evidence" value="ECO:0007669"/>
    <property type="project" value="TreeGrafter"/>
</dbReference>
<dbReference type="Gene3D" id="3.40.50.300">
    <property type="entry name" value="P-loop containing nucleotide triphosphate hydrolases"/>
    <property type="match status" value="1"/>
</dbReference>
<feature type="site" description="Interaction with substrate tRNA" evidence="10">
    <location>
        <position position="133"/>
    </location>
</feature>
<evidence type="ECO:0000256" key="12">
    <source>
        <dbReference type="RuleBase" id="RU003784"/>
    </source>
</evidence>
<evidence type="ECO:0000256" key="5">
    <source>
        <dbReference type="ARBA" id="ARBA00022694"/>
    </source>
</evidence>
<evidence type="ECO:0000256" key="2">
    <source>
        <dbReference type="ARBA" id="ARBA00003213"/>
    </source>
</evidence>
<evidence type="ECO:0000256" key="3">
    <source>
        <dbReference type="ARBA" id="ARBA00005842"/>
    </source>
</evidence>
<evidence type="ECO:0000256" key="13">
    <source>
        <dbReference type="RuleBase" id="RU003785"/>
    </source>
</evidence>
<comment type="cofactor">
    <cofactor evidence="1 10">
        <name>Mg(2+)</name>
        <dbReference type="ChEBI" id="CHEBI:18420"/>
    </cofactor>
</comment>
<reference evidence="14 15" key="1">
    <citation type="submission" date="2020-09" db="EMBL/GenBank/DDBJ databases">
        <title>Sphingomonas sp., a new species isolated from pork steak.</title>
        <authorList>
            <person name="Heidler von Heilborn D."/>
        </authorList>
    </citation>
    <scope>NUCLEOTIDE SEQUENCE [LARGE SCALE GENOMIC DNA]</scope>
    <source>
        <strain evidence="15">S8-3T</strain>
    </source>
</reference>
<dbReference type="NCBIfam" id="TIGR00174">
    <property type="entry name" value="miaA"/>
    <property type="match status" value="1"/>
</dbReference>
<dbReference type="EC" id="2.5.1.75" evidence="10"/>
<keyword evidence="8 10" id="KW-0460">Magnesium</keyword>
<comment type="function">
    <text evidence="2 10 12">Catalyzes the transfer of a dimethylallyl group onto the adenine at position 37 in tRNAs that read codons beginning with uridine, leading to the formation of N6-(dimethylallyl)adenosine (i(6)A).</text>
</comment>
<comment type="catalytic activity">
    <reaction evidence="9 10 11">
        <text>adenosine(37) in tRNA + dimethylallyl diphosphate = N(6)-dimethylallyladenosine(37) in tRNA + diphosphate</text>
        <dbReference type="Rhea" id="RHEA:26482"/>
        <dbReference type="Rhea" id="RHEA-COMP:10162"/>
        <dbReference type="Rhea" id="RHEA-COMP:10375"/>
        <dbReference type="ChEBI" id="CHEBI:33019"/>
        <dbReference type="ChEBI" id="CHEBI:57623"/>
        <dbReference type="ChEBI" id="CHEBI:74411"/>
        <dbReference type="ChEBI" id="CHEBI:74415"/>
        <dbReference type="EC" id="2.5.1.75"/>
    </reaction>
</comment>
<dbReference type="EMBL" id="CP061038">
    <property type="protein sequence ID" value="QNQ10899.1"/>
    <property type="molecule type" value="Genomic_DNA"/>
</dbReference>
<evidence type="ECO:0000256" key="11">
    <source>
        <dbReference type="RuleBase" id="RU003783"/>
    </source>
</evidence>
<organism evidence="14 15">
    <name type="scientific">Sphingomonas alpina</name>
    <dbReference type="NCBI Taxonomy" id="653931"/>
    <lineage>
        <taxon>Bacteria</taxon>
        <taxon>Pseudomonadati</taxon>
        <taxon>Pseudomonadota</taxon>
        <taxon>Alphaproteobacteria</taxon>
        <taxon>Sphingomonadales</taxon>
        <taxon>Sphingomonadaceae</taxon>
        <taxon>Sphingomonas</taxon>
    </lineage>
</organism>
<accession>A0A7H0LMJ6</accession>
<feature type="binding site" evidence="10">
    <location>
        <begin position="20"/>
        <end position="27"/>
    </location>
    <ligand>
        <name>ATP</name>
        <dbReference type="ChEBI" id="CHEBI:30616"/>
    </ligand>
</feature>
<evidence type="ECO:0000256" key="10">
    <source>
        <dbReference type="HAMAP-Rule" id="MF_00185"/>
    </source>
</evidence>
<evidence type="ECO:0000256" key="6">
    <source>
        <dbReference type="ARBA" id="ARBA00022741"/>
    </source>
</evidence>
<dbReference type="InterPro" id="IPR039657">
    <property type="entry name" value="Dimethylallyltransferase"/>
</dbReference>
<dbReference type="Proteomes" id="UP000516148">
    <property type="component" value="Chromosome"/>
</dbReference>
<dbReference type="SUPFAM" id="SSF52540">
    <property type="entry name" value="P-loop containing nucleoside triphosphate hydrolases"/>
    <property type="match status" value="1"/>
</dbReference>